<protein>
    <submittedName>
        <fullName evidence="6">Zf-HC2 domain-containing protein</fullName>
    </submittedName>
</protein>
<feature type="region of interest" description="Disordered" evidence="3">
    <location>
        <begin position="86"/>
        <end position="117"/>
    </location>
</feature>
<dbReference type="Proteomes" id="UP000309133">
    <property type="component" value="Unassembled WGS sequence"/>
</dbReference>
<proteinExistence type="predicted"/>
<keyword evidence="4" id="KW-0472">Membrane</keyword>
<comment type="caution">
    <text evidence="6">The sequence shown here is derived from an EMBL/GenBank/DDBJ whole genome shotgun (WGS) entry which is preliminary data.</text>
</comment>
<evidence type="ECO:0000256" key="3">
    <source>
        <dbReference type="SAM" id="MobiDB-lite"/>
    </source>
</evidence>
<evidence type="ECO:0000256" key="4">
    <source>
        <dbReference type="SAM" id="Phobius"/>
    </source>
</evidence>
<dbReference type="Pfam" id="PF13490">
    <property type="entry name" value="zf-HC2"/>
    <property type="match status" value="1"/>
</dbReference>
<organism evidence="6 7">
    <name type="scientific">Naasia lichenicola</name>
    <dbReference type="NCBI Taxonomy" id="2565933"/>
    <lineage>
        <taxon>Bacteria</taxon>
        <taxon>Bacillati</taxon>
        <taxon>Actinomycetota</taxon>
        <taxon>Actinomycetes</taxon>
        <taxon>Micrococcales</taxon>
        <taxon>Microbacteriaceae</taxon>
        <taxon>Naasia</taxon>
    </lineage>
</organism>
<dbReference type="RefSeq" id="WP_136427404.1">
    <property type="nucleotide sequence ID" value="NZ_SSSM01000004.1"/>
</dbReference>
<keyword evidence="7" id="KW-1185">Reference proteome</keyword>
<dbReference type="InterPro" id="IPR041916">
    <property type="entry name" value="Anti_sigma_zinc_sf"/>
</dbReference>
<feature type="compositionally biased region" description="Basic and acidic residues" evidence="3">
    <location>
        <begin position="106"/>
        <end position="115"/>
    </location>
</feature>
<dbReference type="InterPro" id="IPR027383">
    <property type="entry name" value="Znf_put"/>
</dbReference>
<dbReference type="EMBL" id="SSSM01000004">
    <property type="protein sequence ID" value="THG30995.1"/>
    <property type="molecule type" value="Genomic_DNA"/>
</dbReference>
<keyword evidence="4" id="KW-0812">Transmembrane</keyword>
<dbReference type="Gene3D" id="1.10.10.1320">
    <property type="entry name" value="Anti-sigma factor, zinc-finger domain"/>
    <property type="match status" value="1"/>
</dbReference>
<keyword evidence="4" id="KW-1133">Transmembrane helix</keyword>
<dbReference type="OrthoDB" id="5242431at2"/>
<accession>A0A4S4FND3</accession>
<evidence type="ECO:0000256" key="2">
    <source>
        <dbReference type="ARBA" id="ARBA00023163"/>
    </source>
</evidence>
<evidence type="ECO:0000313" key="6">
    <source>
        <dbReference type="EMBL" id="THG30995.1"/>
    </source>
</evidence>
<keyword evidence="1" id="KW-0805">Transcription regulation</keyword>
<evidence type="ECO:0000259" key="5">
    <source>
        <dbReference type="Pfam" id="PF13490"/>
    </source>
</evidence>
<gene>
    <name evidence="6" type="ORF">E6C64_10340</name>
</gene>
<reference evidence="6 7" key="1">
    <citation type="submission" date="2019-04" db="EMBL/GenBank/DDBJ databases">
        <authorList>
            <person name="Jiang L."/>
        </authorList>
    </citation>
    <scope>NUCLEOTIDE SEQUENCE [LARGE SCALE GENOMIC DNA]</scope>
    <source>
        <strain evidence="6 7">YIM 131853</strain>
    </source>
</reference>
<keyword evidence="2" id="KW-0804">Transcription</keyword>
<feature type="domain" description="Putative zinc-finger" evidence="5">
    <location>
        <begin position="23"/>
        <end position="48"/>
    </location>
</feature>
<feature type="transmembrane region" description="Helical" evidence="4">
    <location>
        <begin position="125"/>
        <end position="145"/>
    </location>
</feature>
<name>A0A4S4FND3_9MICO</name>
<evidence type="ECO:0000313" key="7">
    <source>
        <dbReference type="Proteomes" id="UP000309133"/>
    </source>
</evidence>
<sequence length="264" mass="27903">MTDSHADAREHAAHDRVSQWDAAYVLGALSAEDRRAFELHLESCERCADAVAALAGLPGLLRTVPAESALGLLDREEDGYARAEEVSDADLDSGTDAGSIPPPADLLERMQERERRRSGRTRRRLVLGLVAAAVVLAAVAVPSIIAATSSTGSTTVLAQTQPGPLEATVRLASADWGTSLDVACSYAEDGTWYAPPTDEGGWRYALVVIDDTGEETQVSTWKAAPGESVDVVGSTELSVDQIRTVEIRSLATGATLMTAEVARS</sequence>
<evidence type="ECO:0000256" key="1">
    <source>
        <dbReference type="ARBA" id="ARBA00023015"/>
    </source>
</evidence>
<dbReference type="AlphaFoldDB" id="A0A4S4FND3"/>